<dbReference type="Proteomes" id="UP001652640">
    <property type="component" value="Chromosome 3"/>
</dbReference>
<keyword evidence="7" id="KW-1185">Reference proteome</keyword>
<feature type="transmembrane region" description="Helical" evidence="6">
    <location>
        <begin position="231"/>
        <end position="251"/>
    </location>
</feature>
<reference evidence="7" key="1">
    <citation type="journal article" date="2022" name="J. Hered.">
        <title>A De Novo Chromosome-Level Genome Assembly of the White-Tailed Deer, Odocoileus Virginianus.</title>
        <authorList>
            <person name="London E.W."/>
            <person name="Roca A.L."/>
            <person name="Novakofski J.E."/>
            <person name="Mateus-Pinilla N.E."/>
        </authorList>
    </citation>
    <scope>NUCLEOTIDE SEQUENCE [LARGE SCALE GENOMIC DNA]</scope>
</reference>
<sequence>MQDYDEVTAFLGEWGPFQRLIFFLLSASIIPNGFNGLSSVFLTATPEHHCRVPDTANLSSAWRNHSVPVRLQDGREVLQSCRRYRLATIVNFSALGLEPGLDVDLEQLEQEGCLDGWEFSQDIYLSTIVTEWNLVCEDDWKAPLTISLFFVGVLMGSFISGQLSDRFIPESPRWLISQGRFQEAEVIIHRAAKINGIIAPSTIFDSSELQDLSSKKQQSHSILDLVRTRNIRMITVMSIILWMTISVGYFGLSLDTPNLHGDVYLNCFLSAVVEVPAYVSAWLLLRHLPRRYSMATALFLGGSVLLFVQLVPPELYYLATVLVMVGKFGVTAAFSMVYVYTAELYPTVVRNMGVGVSSTASRLGSILSPYFIYLGAYDRFLPYILMGSLTILTAILTLFLPETFGIPLPDTIDQMLRVKGIKYRQTPSHTRMLKDGEESPTVLKSTSF</sequence>
<feature type="transmembrane region" description="Helical" evidence="6">
    <location>
        <begin position="380"/>
        <end position="400"/>
    </location>
</feature>
<evidence type="ECO:0000313" key="7">
    <source>
        <dbReference type="Proteomes" id="UP001652640"/>
    </source>
</evidence>
<proteinExistence type="predicted"/>
<dbReference type="PANTHER" id="PTHR24064">
    <property type="entry name" value="SOLUTE CARRIER FAMILY 22 MEMBER"/>
    <property type="match status" value="1"/>
</dbReference>
<keyword evidence="2 6" id="KW-0812">Transmembrane</keyword>
<feature type="region of interest" description="Disordered" evidence="5">
    <location>
        <begin position="429"/>
        <end position="448"/>
    </location>
</feature>
<evidence type="ECO:0000256" key="6">
    <source>
        <dbReference type="SAM" id="Phobius"/>
    </source>
</evidence>
<evidence type="ECO:0000256" key="4">
    <source>
        <dbReference type="ARBA" id="ARBA00023136"/>
    </source>
</evidence>
<dbReference type="Gene3D" id="1.20.1250.20">
    <property type="entry name" value="MFS general substrate transporter like domains"/>
    <property type="match status" value="1"/>
</dbReference>
<dbReference type="InterPro" id="IPR036259">
    <property type="entry name" value="MFS_trans_sf"/>
</dbReference>
<feature type="transmembrane region" description="Helical" evidence="6">
    <location>
        <begin position="20"/>
        <end position="42"/>
    </location>
</feature>
<dbReference type="InterPro" id="IPR005828">
    <property type="entry name" value="MFS_sugar_transport-like"/>
</dbReference>
<feature type="transmembrane region" description="Helical" evidence="6">
    <location>
        <begin position="316"/>
        <end position="340"/>
    </location>
</feature>
<evidence type="ECO:0000256" key="5">
    <source>
        <dbReference type="SAM" id="MobiDB-lite"/>
    </source>
</evidence>
<dbReference type="Pfam" id="PF00083">
    <property type="entry name" value="Sugar_tr"/>
    <property type="match status" value="1"/>
</dbReference>
<keyword evidence="3 6" id="KW-1133">Transmembrane helix</keyword>
<keyword evidence="4 6" id="KW-0472">Membrane</keyword>
<accession>A0ABM4I015</accession>
<organism evidence="7 8">
    <name type="scientific">Odocoileus virginianus</name>
    <name type="common">White-tailed deer</name>
    <dbReference type="NCBI Taxonomy" id="9874"/>
    <lineage>
        <taxon>Eukaryota</taxon>
        <taxon>Metazoa</taxon>
        <taxon>Chordata</taxon>
        <taxon>Craniata</taxon>
        <taxon>Vertebrata</taxon>
        <taxon>Euteleostomi</taxon>
        <taxon>Mammalia</taxon>
        <taxon>Eutheria</taxon>
        <taxon>Laurasiatheria</taxon>
        <taxon>Artiodactyla</taxon>
        <taxon>Ruminantia</taxon>
        <taxon>Pecora</taxon>
        <taxon>Cervidae</taxon>
        <taxon>Odocoileinae</taxon>
        <taxon>Odocoileus</taxon>
    </lineage>
</organism>
<evidence type="ECO:0000256" key="2">
    <source>
        <dbReference type="ARBA" id="ARBA00022692"/>
    </source>
</evidence>
<feature type="transmembrane region" description="Helical" evidence="6">
    <location>
        <begin position="292"/>
        <end position="310"/>
    </location>
</feature>
<comment type="subcellular location">
    <subcellularLocation>
        <location evidence="1">Endomembrane system</location>
        <topology evidence="1">Multi-pass membrane protein</topology>
    </subcellularLocation>
</comment>
<name>A0ABM4I015_ODOVR</name>
<dbReference type="GeneID" id="110141111"/>
<dbReference type="SUPFAM" id="SSF103473">
    <property type="entry name" value="MFS general substrate transporter"/>
    <property type="match status" value="1"/>
</dbReference>
<feature type="transmembrane region" description="Helical" evidence="6">
    <location>
        <begin position="352"/>
        <end position="374"/>
    </location>
</feature>
<feature type="transmembrane region" description="Helical" evidence="6">
    <location>
        <begin position="263"/>
        <end position="285"/>
    </location>
</feature>
<evidence type="ECO:0000256" key="1">
    <source>
        <dbReference type="ARBA" id="ARBA00004127"/>
    </source>
</evidence>
<evidence type="ECO:0000256" key="3">
    <source>
        <dbReference type="ARBA" id="ARBA00022989"/>
    </source>
</evidence>
<gene>
    <name evidence="8" type="primary">LOC110141111</name>
</gene>
<dbReference type="RefSeq" id="XP_070321150.1">
    <property type="nucleotide sequence ID" value="XM_070465049.1"/>
</dbReference>
<evidence type="ECO:0000313" key="8">
    <source>
        <dbReference type="RefSeq" id="XP_070321150.1"/>
    </source>
</evidence>
<reference evidence="8" key="2">
    <citation type="submission" date="2025-08" db="UniProtKB">
        <authorList>
            <consortium name="RefSeq"/>
        </authorList>
    </citation>
    <scope>IDENTIFICATION</scope>
    <source>
        <tissue evidence="8">Tongue muscle</tissue>
    </source>
</reference>
<protein>
    <submittedName>
        <fullName evidence="8">Organic cation/carnitine transporter 2 isoform X2</fullName>
    </submittedName>
</protein>